<accession>A0A3B0CFK4</accession>
<reference evidence="1 2" key="1">
    <citation type="journal article" date="2007" name="Int. J. Syst. Evol. Microbiol.">
        <title>Paenibacillus ginsengarvi sp. nov., isolated from soil from ginseng cultivation.</title>
        <authorList>
            <person name="Yoon M.H."/>
            <person name="Ten L.N."/>
            <person name="Im W.T."/>
        </authorList>
    </citation>
    <scope>NUCLEOTIDE SEQUENCE [LARGE SCALE GENOMIC DNA]</scope>
    <source>
        <strain evidence="1 2">KCTC 13059</strain>
    </source>
</reference>
<dbReference type="AlphaFoldDB" id="A0A3B0CFK4"/>
<protein>
    <submittedName>
        <fullName evidence="1">Uncharacterized protein</fullName>
    </submittedName>
</protein>
<dbReference type="Proteomes" id="UP000282311">
    <property type="component" value="Unassembled WGS sequence"/>
</dbReference>
<evidence type="ECO:0000313" key="2">
    <source>
        <dbReference type="Proteomes" id="UP000282311"/>
    </source>
</evidence>
<comment type="caution">
    <text evidence="1">The sequence shown here is derived from an EMBL/GenBank/DDBJ whole genome shotgun (WGS) entry which is preliminary data.</text>
</comment>
<gene>
    <name evidence="1" type="ORF">D7M11_18165</name>
</gene>
<keyword evidence="2" id="KW-1185">Reference proteome</keyword>
<dbReference type="EMBL" id="RBAH01000013">
    <property type="protein sequence ID" value="RKN81916.1"/>
    <property type="molecule type" value="Genomic_DNA"/>
</dbReference>
<sequence>MNLLIADMLELAKYESGTYKMDVGSFYIDIVIERVCTKLTPELSRGLRRISVGRLLFFYP</sequence>
<evidence type="ECO:0000313" key="1">
    <source>
        <dbReference type="EMBL" id="RKN81916.1"/>
    </source>
</evidence>
<organism evidence="1 2">
    <name type="scientific">Paenibacillus ginsengarvi</name>
    <dbReference type="NCBI Taxonomy" id="400777"/>
    <lineage>
        <taxon>Bacteria</taxon>
        <taxon>Bacillati</taxon>
        <taxon>Bacillota</taxon>
        <taxon>Bacilli</taxon>
        <taxon>Bacillales</taxon>
        <taxon>Paenibacillaceae</taxon>
        <taxon>Paenibacillus</taxon>
    </lineage>
</organism>
<name>A0A3B0CFK4_9BACL</name>
<proteinExistence type="predicted"/>